<keyword evidence="2" id="KW-1185">Reference proteome</keyword>
<reference evidence="1 2" key="1">
    <citation type="submission" date="2018-06" db="EMBL/GenBank/DDBJ databases">
        <title>Genomic Encyclopedia of Archaeal and Bacterial Type Strains, Phase II (KMG-II): from individual species to whole genera.</title>
        <authorList>
            <person name="Goeker M."/>
        </authorList>
    </citation>
    <scope>NUCLEOTIDE SEQUENCE [LARGE SCALE GENOMIC DNA]</scope>
    <source>
        <strain evidence="1 2">JCM 11668</strain>
    </source>
</reference>
<gene>
    <name evidence="1" type="ORF">BJ122_10470</name>
</gene>
<organism evidence="1 2">
    <name type="scientific">Rhodopseudomonas faecalis</name>
    <dbReference type="NCBI Taxonomy" id="99655"/>
    <lineage>
        <taxon>Bacteria</taxon>
        <taxon>Pseudomonadati</taxon>
        <taxon>Pseudomonadota</taxon>
        <taxon>Alphaproteobacteria</taxon>
        <taxon>Hyphomicrobiales</taxon>
        <taxon>Nitrobacteraceae</taxon>
        <taxon>Rhodopseudomonas</taxon>
    </lineage>
</organism>
<dbReference type="Proteomes" id="UP000248148">
    <property type="component" value="Unassembled WGS sequence"/>
</dbReference>
<comment type="caution">
    <text evidence="1">The sequence shown here is derived from an EMBL/GenBank/DDBJ whole genome shotgun (WGS) entry which is preliminary data.</text>
</comment>
<evidence type="ECO:0000313" key="2">
    <source>
        <dbReference type="Proteomes" id="UP000248148"/>
    </source>
</evidence>
<dbReference type="AlphaFoldDB" id="A0A318TGU0"/>
<protein>
    <submittedName>
        <fullName evidence="1">Uncharacterized protein</fullName>
    </submittedName>
</protein>
<sequence length="35" mass="4061">MIGFGFAWQEKRADRIGRALQNQGDVREMATLTRH</sequence>
<proteinExistence type="predicted"/>
<dbReference type="EMBL" id="QJTI01000004">
    <property type="protein sequence ID" value="PYF04092.1"/>
    <property type="molecule type" value="Genomic_DNA"/>
</dbReference>
<name>A0A318TGU0_9BRAD</name>
<evidence type="ECO:0000313" key="1">
    <source>
        <dbReference type="EMBL" id="PYF04092.1"/>
    </source>
</evidence>
<accession>A0A318TGU0</accession>